<name>A0ABU4RL31_9HYPH</name>
<feature type="signal peptide" evidence="1">
    <location>
        <begin position="1"/>
        <end position="22"/>
    </location>
</feature>
<dbReference type="EMBL" id="JAXAFJ010000002">
    <property type="protein sequence ID" value="MDX6805512.1"/>
    <property type="molecule type" value="Genomic_DNA"/>
</dbReference>
<evidence type="ECO:0000256" key="1">
    <source>
        <dbReference type="SAM" id="SignalP"/>
    </source>
</evidence>
<dbReference type="RefSeq" id="WP_319843623.1">
    <property type="nucleotide sequence ID" value="NZ_JAXAFJ010000002.1"/>
</dbReference>
<keyword evidence="3" id="KW-1185">Reference proteome</keyword>
<keyword evidence="1" id="KW-0732">Signal</keyword>
<organism evidence="2 3">
    <name type="scientific">Terrihabitans rhizophilus</name>
    <dbReference type="NCBI Taxonomy" id="3092662"/>
    <lineage>
        <taxon>Bacteria</taxon>
        <taxon>Pseudomonadati</taxon>
        <taxon>Pseudomonadota</taxon>
        <taxon>Alphaproteobacteria</taxon>
        <taxon>Hyphomicrobiales</taxon>
        <taxon>Terrihabitans</taxon>
    </lineage>
</organism>
<proteinExistence type="predicted"/>
<dbReference type="Pfam" id="PF06823">
    <property type="entry name" value="DUF1236"/>
    <property type="match status" value="1"/>
</dbReference>
<comment type="caution">
    <text evidence="2">The sequence shown here is derived from an EMBL/GenBank/DDBJ whole genome shotgun (WGS) entry which is preliminary data.</text>
</comment>
<accession>A0ABU4RL31</accession>
<evidence type="ECO:0000313" key="3">
    <source>
        <dbReference type="Proteomes" id="UP001274321"/>
    </source>
</evidence>
<feature type="chain" id="PRO_5045568162" evidence="1">
    <location>
        <begin position="23"/>
        <end position="130"/>
    </location>
</feature>
<reference evidence="2 3" key="1">
    <citation type="submission" date="2023-11" db="EMBL/GenBank/DDBJ databases">
        <authorList>
            <person name="Bao R."/>
        </authorList>
    </citation>
    <scope>NUCLEOTIDE SEQUENCE [LARGE SCALE GENOMIC DNA]</scope>
    <source>
        <strain evidence="2 3">PJ23</strain>
    </source>
</reference>
<gene>
    <name evidence="2" type="ORF">SCD90_05505</name>
</gene>
<sequence>MNTRIILAAAIGALALSGAAQAQEGTAAGVAGGAATGAVVGGPVGAVVGGVVGGIAGTAIDPPPAEVRQYVVRERYEPVRVERRIVVGEALPETVVVREVPNYESYSYAYVNDQRVIVDRRSRKVVEIVD</sequence>
<dbReference type="InterPro" id="IPR009642">
    <property type="entry name" value="DUF1236"/>
</dbReference>
<dbReference type="Proteomes" id="UP001274321">
    <property type="component" value="Unassembled WGS sequence"/>
</dbReference>
<protein>
    <submittedName>
        <fullName evidence="2">DUF1236 domain-containing protein</fullName>
    </submittedName>
</protein>
<evidence type="ECO:0000313" key="2">
    <source>
        <dbReference type="EMBL" id="MDX6805512.1"/>
    </source>
</evidence>